<organism evidence="23">
    <name type="scientific">Menopon gallinae</name>
    <name type="common">poultry shaft louse</name>
    <dbReference type="NCBI Taxonomy" id="328185"/>
    <lineage>
        <taxon>Eukaryota</taxon>
        <taxon>Metazoa</taxon>
        <taxon>Ecdysozoa</taxon>
        <taxon>Arthropoda</taxon>
        <taxon>Hexapoda</taxon>
        <taxon>Insecta</taxon>
        <taxon>Pterygota</taxon>
        <taxon>Neoptera</taxon>
        <taxon>Paraneoptera</taxon>
        <taxon>Psocodea</taxon>
        <taxon>Troctomorpha</taxon>
        <taxon>Phthiraptera</taxon>
        <taxon>Amblycera</taxon>
        <taxon>Menoponidae</taxon>
        <taxon>Menopon</taxon>
    </lineage>
</organism>
<dbReference type="GO" id="GO:0046872">
    <property type="term" value="F:metal ion binding"/>
    <property type="evidence" value="ECO:0007669"/>
    <property type="project" value="UniProtKB-KW"/>
</dbReference>
<dbReference type="InterPro" id="IPR035979">
    <property type="entry name" value="RBD_domain_sf"/>
</dbReference>
<evidence type="ECO:0000256" key="16">
    <source>
        <dbReference type="ARBA" id="ARBA00034996"/>
    </source>
</evidence>
<comment type="catalytic activity">
    <reaction evidence="16">
        <text>5-(carboxymethyl)uridine(34) in tRNA + S-adenosyl-L-methionine = 5-(2-methoxy-2-oxoethyl)uridine(34) in tRNA + S-adenosyl-L-homocysteine</text>
        <dbReference type="Rhea" id="RHEA:43208"/>
        <dbReference type="Rhea" id="RHEA-COMP:10407"/>
        <dbReference type="Rhea" id="RHEA-COMP:10408"/>
        <dbReference type="ChEBI" id="CHEBI:57856"/>
        <dbReference type="ChEBI" id="CHEBI:59789"/>
        <dbReference type="ChEBI" id="CHEBI:74851"/>
        <dbReference type="ChEBI" id="CHEBI:74882"/>
        <dbReference type="EC" id="2.1.1.229"/>
    </reaction>
</comment>
<evidence type="ECO:0000256" key="12">
    <source>
        <dbReference type="ARBA" id="ARBA00022884"/>
    </source>
</evidence>
<sequence>MSFSQMKLRRKINKYQNIIMNDYGVSLSQFPSRVLMICNGGLVNSISQENIFEVFSAFGPIENIVMIPEKSYSFLVFKDMSSAEAAYTRKNNQEIWPSIKGPVYLAFLEKLPETVNVTINFNNRPSGLHVVENFITEEEEVRILKCLGHSSEDETKSSELKNRKVYHFGYEFKYNNNNVDVSDPIKEIPKELDFVWDRLLEKCPDLGLEINFRPDQLTVNNYQPGQGIPSHVDTHSAFEDPIVSLSLQSGLIMDFKDSDGRSCSVFLPERSLCVMSGDSRYGWTHGIATRKSDMIPGTNGGLTLHFRKERTSLTFRKIRQRKCNCSYPLLCDTPSRELQKELEKIATKLEESYVHEVYEKISDHFSETRHKPWPNVLKFVQSLPVGSILVDFGCGNGKYFNKESLRFEIGLDTSFNLMEVCRNRGFECFCCNCLQVPLRDNIADGCISIAVIHHLVTEERRKKAISEMVRILKPNGRALIYVWAKNQERQNKKSSYLKQNTRKSQDINVEEKNVVLNDIKADLTLPVHTNRTNFVHNDLLVPWKLKDKHIKNEGDECPVYLRYYHVFEDEELKELCRSFTNIEILDYYYDQGNWCIMLQKI</sequence>
<name>A0AAW2HTU6_9NEOP</name>
<evidence type="ECO:0000256" key="20">
    <source>
        <dbReference type="PROSITE-ProRule" id="PRU00176"/>
    </source>
</evidence>
<comment type="caution">
    <text evidence="23">The sequence shown here is derived from an EMBL/GenBank/DDBJ whole genome shotgun (WGS) entry which is preliminary data.</text>
</comment>
<dbReference type="PANTHER" id="PTHR13069">
    <property type="entry name" value="ALKYLATED DNA REPAIR PROTEIN ALKB HOMOLOG 8"/>
    <property type="match status" value="1"/>
</dbReference>
<keyword evidence="10" id="KW-0479">Metal-binding</keyword>
<dbReference type="InterPro" id="IPR029063">
    <property type="entry name" value="SAM-dependent_MTases_sf"/>
</dbReference>
<keyword evidence="11" id="KW-0862">Zinc</keyword>
<dbReference type="GO" id="GO:0008757">
    <property type="term" value="F:S-adenosylmethionine-dependent methyltransferase activity"/>
    <property type="evidence" value="ECO:0007669"/>
    <property type="project" value="InterPro"/>
</dbReference>
<dbReference type="InterPro" id="IPR000504">
    <property type="entry name" value="RRM_dom"/>
</dbReference>
<dbReference type="InterPro" id="IPR012677">
    <property type="entry name" value="Nucleotide-bd_a/b_plait_sf"/>
</dbReference>
<evidence type="ECO:0000256" key="6">
    <source>
        <dbReference type="ARBA" id="ARBA00022490"/>
    </source>
</evidence>
<evidence type="ECO:0000256" key="19">
    <source>
        <dbReference type="ARBA" id="ARBA00049802"/>
    </source>
</evidence>
<dbReference type="GO" id="GO:0005737">
    <property type="term" value="C:cytoplasm"/>
    <property type="evidence" value="ECO:0007669"/>
    <property type="project" value="UniProtKB-SubCell"/>
</dbReference>
<dbReference type="GO" id="GO:0030488">
    <property type="term" value="P:tRNA methylation"/>
    <property type="evidence" value="ECO:0007669"/>
    <property type="project" value="TreeGrafter"/>
</dbReference>
<dbReference type="InterPro" id="IPR005123">
    <property type="entry name" value="Oxoglu/Fe-dep_dioxygenase_dom"/>
</dbReference>
<dbReference type="Pfam" id="PF00076">
    <property type="entry name" value="RRM_1"/>
    <property type="match status" value="1"/>
</dbReference>
<accession>A0AAW2HTU6</accession>
<keyword evidence="14" id="KW-0539">Nucleus</keyword>
<dbReference type="PROSITE" id="PS50102">
    <property type="entry name" value="RRM"/>
    <property type="match status" value="1"/>
</dbReference>
<evidence type="ECO:0000256" key="17">
    <source>
        <dbReference type="ARBA" id="ARBA00045506"/>
    </source>
</evidence>
<evidence type="ECO:0000256" key="14">
    <source>
        <dbReference type="ARBA" id="ARBA00023242"/>
    </source>
</evidence>
<keyword evidence="15" id="KW-0511">Multifunctional enzyme</keyword>
<dbReference type="SUPFAM" id="SSF54928">
    <property type="entry name" value="RNA-binding domain, RBD"/>
    <property type="match status" value="1"/>
</dbReference>
<comment type="similarity">
    <text evidence="4">Belongs to the alkB family.</text>
</comment>
<comment type="cofactor">
    <cofactor evidence="1">
        <name>Fe(2+)</name>
        <dbReference type="ChEBI" id="CHEBI:29033"/>
    </cofactor>
</comment>
<evidence type="ECO:0000256" key="10">
    <source>
        <dbReference type="ARBA" id="ARBA00022723"/>
    </source>
</evidence>
<evidence type="ECO:0000256" key="3">
    <source>
        <dbReference type="ARBA" id="ARBA00004496"/>
    </source>
</evidence>
<evidence type="ECO:0000256" key="15">
    <source>
        <dbReference type="ARBA" id="ARBA00023268"/>
    </source>
</evidence>
<dbReference type="CDD" id="cd02440">
    <property type="entry name" value="AdoMet_MTases"/>
    <property type="match status" value="1"/>
</dbReference>
<dbReference type="PANTHER" id="PTHR13069:SF21">
    <property type="entry name" value="ALKYLATED DNA REPAIR PROTEIN ALKB HOMOLOG 8"/>
    <property type="match status" value="1"/>
</dbReference>
<evidence type="ECO:0000256" key="11">
    <source>
        <dbReference type="ARBA" id="ARBA00022833"/>
    </source>
</evidence>
<comment type="subcellular location">
    <subcellularLocation>
        <location evidence="3">Cytoplasm</location>
    </subcellularLocation>
    <subcellularLocation>
        <location evidence="2">Nucleus</location>
    </subcellularLocation>
</comment>
<dbReference type="CDD" id="cd12431">
    <property type="entry name" value="RRM_ALKBH8"/>
    <property type="match status" value="1"/>
</dbReference>
<dbReference type="Gene3D" id="3.40.50.150">
    <property type="entry name" value="Vaccinia Virus protein VP39"/>
    <property type="match status" value="1"/>
</dbReference>
<keyword evidence="12 20" id="KW-0694">RNA-binding</keyword>
<comment type="function">
    <text evidence="17">Catalyzes the methylation of 5-carboxymethyl uridine to 5-methylcarboxymethyl uridine at the wobble position of the anticodon loop in tRNA via its methyltransferase domain. Catalyzes the last step in the formation of 5-methylcarboxymethyl uridine at the wobble position of the anticodon loop in target tRNA. Has a preference for tRNA(Arg) and tRNA(Glu), and does not bind tRNA(Lys). Binds tRNA and catalyzes the iron and alpha-ketoglutarate dependent hydroxylation of 5-methylcarboxymethyl uridine at the wobble position of the anticodon loop in tRNA via its dioxygenase domain, giving rise to 5-(S)-methoxycarbonylhydroxymethyluridine; has a preference for tRNA(Gly). Required for normal survival after DNA damage. May inhibit apoptosis and promote cell survival and angiogenesis.</text>
</comment>
<protein>
    <recommendedName>
        <fullName evidence="5">tRNA (carboxymethyluridine(34)-5-O)-methyltransferase</fullName>
        <ecNumber evidence="5">2.1.1.229</ecNumber>
    </recommendedName>
    <alternativeName>
        <fullName evidence="18">Alkylated DNA repair protein alkB homolog 8</fullName>
    </alternativeName>
    <alternativeName>
        <fullName evidence="19">S-adenosyl-L-methionine-dependent tRNA methyltransferase ALKBH8</fullName>
    </alternativeName>
</protein>
<dbReference type="GO" id="GO:0002098">
    <property type="term" value="P:tRNA wobble uridine modification"/>
    <property type="evidence" value="ECO:0007669"/>
    <property type="project" value="TreeGrafter"/>
</dbReference>
<dbReference type="GO" id="GO:0005634">
    <property type="term" value="C:nucleus"/>
    <property type="evidence" value="ECO:0007669"/>
    <property type="project" value="UniProtKB-SubCell"/>
</dbReference>
<dbReference type="InterPro" id="IPR051422">
    <property type="entry name" value="AlkB_tRNA_MeTrf/Diox"/>
</dbReference>
<evidence type="ECO:0000313" key="23">
    <source>
        <dbReference type="EMBL" id="KAL0272725.1"/>
    </source>
</evidence>
<feature type="domain" description="Fe2OG dioxygenase" evidence="22">
    <location>
        <begin position="213"/>
        <end position="319"/>
    </location>
</feature>
<evidence type="ECO:0000256" key="7">
    <source>
        <dbReference type="ARBA" id="ARBA00022603"/>
    </source>
</evidence>
<evidence type="ECO:0000256" key="5">
    <source>
        <dbReference type="ARBA" id="ARBA00012808"/>
    </source>
</evidence>
<evidence type="ECO:0000259" key="22">
    <source>
        <dbReference type="PROSITE" id="PS51471"/>
    </source>
</evidence>
<dbReference type="InterPro" id="IPR037151">
    <property type="entry name" value="AlkB-like_sf"/>
</dbReference>
<dbReference type="Gene3D" id="2.60.120.590">
    <property type="entry name" value="Alpha-ketoglutarate-dependent dioxygenase AlkB-like"/>
    <property type="match status" value="1"/>
</dbReference>
<dbReference type="GO" id="GO:0106335">
    <property type="term" value="F:tRNA (5-carboxymethyluridine(34)-5-O)-methyltransferase activity"/>
    <property type="evidence" value="ECO:0007669"/>
    <property type="project" value="UniProtKB-EC"/>
</dbReference>
<dbReference type="InterPro" id="IPR013216">
    <property type="entry name" value="Methyltransf_11"/>
</dbReference>
<proteinExistence type="inferred from homology"/>
<dbReference type="EC" id="2.1.1.229" evidence="5"/>
<dbReference type="EMBL" id="JARGDH010000003">
    <property type="protein sequence ID" value="KAL0272725.1"/>
    <property type="molecule type" value="Genomic_DNA"/>
</dbReference>
<dbReference type="SUPFAM" id="SSF51197">
    <property type="entry name" value="Clavaminate synthase-like"/>
    <property type="match status" value="1"/>
</dbReference>
<evidence type="ECO:0000256" key="4">
    <source>
        <dbReference type="ARBA" id="ARBA00007879"/>
    </source>
</evidence>
<evidence type="ECO:0000256" key="2">
    <source>
        <dbReference type="ARBA" id="ARBA00004123"/>
    </source>
</evidence>
<evidence type="ECO:0000256" key="9">
    <source>
        <dbReference type="ARBA" id="ARBA00022691"/>
    </source>
</evidence>
<dbReference type="InterPro" id="IPR027450">
    <property type="entry name" value="AlkB-like"/>
</dbReference>
<keyword evidence="9" id="KW-0949">S-adenosyl-L-methionine</keyword>
<dbReference type="PROSITE" id="PS51471">
    <property type="entry name" value="FE2OG_OXY"/>
    <property type="match status" value="1"/>
</dbReference>
<dbReference type="Pfam" id="PF13532">
    <property type="entry name" value="2OG-FeII_Oxy_2"/>
    <property type="match status" value="1"/>
</dbReference>
<dbReference type="Pfam" id="PF08241">
    <property type="entry name" value="Methyltransf_11"/>
    <property type="match status" value="1"/>
</dbReference>
<keyword evidence="8" id="KW-0808">Transferase</keyword>
<evidence type="ECO:0000256" key="8">
    <source>
        <dbReference type="ARBA" id="ARBA00022679"/>
    </source>
</evidence>
<keyword evidence="7" id="KW-0489">Methyltransferase</keyword>
<dbReference type="Gene3D" id="3.30.70.330">
    <property type="match status" value="1"/>
</dbReference>
<keyword evidence="13" id="KW-0408">Iron</keyword>
<dbReference type="InterPro" id="IPR034256">
    <property type="entry name" value="ALKBH8_RRM"/>
</dbReference>
<evidence type="ECO:0000256" key="18">
    <source>
        <dbReference type="ARBA" id="ARBA00049786"/>
    </source>
</evidence>
<feature type="domain" description="RRM" evidence="21">
    <location>
        <begin position="35"/>
        <end position="110"/>
    </location>
</feature>
<reference evidence="23" key="1">
    <citation type="journal article" date="2024" name="Gigascience">
        <title>Chromosome-level genome of the poultry shaft louse Menopon gallinae provides insight into the host-switching and adaptive evolution of parasitic lice.</title>
        <authorList>
            <person name="Xu Y."/>
            <person name="Ma L."/>
            <person name="Liu S."/>
            <person name="Liang Y."/>
            <person name="Liu Q."/>
            <person name="He Z."/>
            <person name="Tian L."/>
            <person name="Duan Y."/>
            <person name="Cai W."/>
            <person name="Li H."/>
            <person name="Song F."/>
        </authorList>
    </citation>
    <scope>NUCLEOTIDE SEQUENCE</scope>
    <source>
        <strain evidence="23">Cailab_2023a</strain>
    </source>
</reference>
<dbReference type="SUPFAM" id="SSF53335">
    <property type="entry name" value="S-adenosyl-L-methionine-dependent methyltransferases"/>
    <property type="match status" value="1"/>
</dbReference>
<keyword evidence="6" id="KW-0963">Cytoplasm</keyword>
<evidence type="ECO:0000259" key="21">
    <source>
        <dbReference type="PROSITE" id="PS50102"/>
    </source>
</evidence>
<dbReference type="AlphaFoldDB" id="A0AAW2HTU6"/>
<evidence type="ECO:0000256" key="1">
    <source>
        <dbReference type="ARBA" id="ARBA00001954"/>
    </source>
</evidence>
<dbReference type="GO" id="GO:0000049">
    <property type="term" value="F:tRNA binding"/>
    <property type="evidence" value="ECO:0007669"/>
    <property type="project" value="TreeGrafter"/>
</dbReference>
<gene>
    <name evidence="23" type="ORF">PYX00_005587</name>
</gene>
<evidence type="ECO:0000256" key="13">
    <source>
        <dbReference type="ARBA" id="ARBA00023004"/>
    </source>
</evidence>